<dbReference type="Pfam" id="PF01609">
    <property type="entry name" value="DDE_Tnp_1"/>
    <property type="match status" value="1"/>
</dbReference>
<dbReference type="InterPro" id="IPR047658">
    <property type="entry name" value="IS4-like_transpos"/>
</dbReference>
<dbReference type="GO" id="GO:0003677">
    <property type="term" value="F:DNA binding"/>
    <property type="evidence" value="ECO:0007669"/>
    <property type="project" value="InterPro"/>
</dbReference>
<feature type="domain" description="Transposase IS4-like" evidence="1">
    <location>
        <begin position="118"/>
        <end position="297"/>
    </location>
</feature>
<evidence type="ECO:0000313" key="3">
    <source>
        <dbReference type="Proteomes" id="UP000252107"/>
    </source>
</evidence>
<dbReference type="PANTHER" id="PTHR37319:SF1">
    <property type="entry name" value="TRANSPOSASE TN5 DIMERISATION DOMAIN-CONTAINING PROTEIN"/>
    <property type="match status" value="1"/>
</dbReference>
<dbReference type="InterPro" id="IPR002559">
    <property type="entry name" value="Transposase_11"/>
</dbReference>
<proteinExistence type="predicted"/>
<dbReference type="Gene3D" id="3.90.350.10">
    <property type="entry name" value="Transposase Inhibitor Protein From Tn5, Chain A, domain 1"/>
    <property type="match status" value="1"/>
</dbReference>
<dbReference type="InterPro" id="IPR047768">
    <property type="entry name" value="Tn5p-like"/>
</dbReference>
<protein>
    <submittedName>
        <fullName evidence="2">Transposase</fullName>
    </submittedName>
</protein>
<keyword evidence="3" id="KW-1185">Reference proteome</keyword>
<reference evidence="2" key="1">
    <citation type="submission" date="2016-04" db="EMBL/GenBank/DDBJ databases">
        <authorList>
            <person name="Tabuchi Yagui T.R."/>
        </authorList>
    </citation>
    <scope>NUCLEOTIDE SEQUENCE [LARGE SCALE GENOMIC DNA]</scope>
    <source>
        <strain evidence="2">NIES-26</strain>
    </source>
</reference>
<dbReference type="EMBL" id="LXQD01000197">
    <property type="protein sequence ID" value="RCJ32672.1"/>
    <property type="molecule type" value="Genomic_DNA"/>
</dbReference>
<evidence type="ECO:0000259" key="1">
    <source>
        <dbReference type="Pfam" id="PF01609"/>
    </source>
</evidence>
<organism evidence="2 3">
    <name type="scientific">Nostoc minutum NIES-26</name>
    <dbReference type="NCBI Taxonomy" id="1844469"/>
    <lineage>
        <taxon>Bacteria</taxon>
        <taxon>Bacillati</taxon>
        <taxon>Cyanobacteriota</taxon>
        <taxon>Cyanophyceae</taxon>
        <taxon>Nostocales</taxon>
        <taxon>Nostocaceae</taxon>
        <taxon>Nostoc</taxon>
    </lineage>
</organism>
<comment type="caution">
    <text evidence="2">The sequence shown here is derived from an EMBL/GenBank/DDBJ whole genome shotgun (WGS) entry which is preliminary data.</text>
</comment>
<dbReference type="SUPFAM" id="SSF53098">
    <property type="entry name" value="Ribonuclease H-like"/>
    <property type="match status" value="1"/>
</dbReference>
<dbReference type="AlphaFoldDB" id="A0A367RB94"/>
<dbReference type="Proteomes" id="UP000252107">
    <property type="component" value="Unassembled WGS sequence"/>
</dbReference>
<dbReference type="GO" id="GO:0004803">
    <property type="term" value="F:transposase activity"/>
    <property type="evidence" value="ECO:0007669"/>
    <property type="project" value="InterPro"/>
</dbReference>
<gene>
    <name evidence="2" type="ORF">A6770_41125</name>
</gene>
<name>A0A367RB94_9NOSO</name>
<evidence type="ECO:0000313" key="2">
    <source>
        <dbReference type="EMBL" id="RCJ32672.1"/>
    </source>
</evidence>
<dbReference type="PANTHER" id="PTHR37319">
    <property type="entry name" value="TRANSPOSASE"/>
    <property type="match status" value="1"/>
</dbReference>
<accession>A0A367RB94</accession>
<dbReference type="InterPro" id="IPR012337">
    <property type="entry name" value="RNaseH-like_sf"/>
</dbReference>
<dbReference type="NCBIfam" id="NF033591">
    <property type="entry name" value="transpos_IS4_2"/>
    <property type="match status" value="1"/>
</dbReference>
<dbReference type="GO" id="GO:0006313">
    <property type="term" value="P:DNA transposition"/>
    <property type="evidence" value="ECO:0007669"/>
    <property type="project" value="InterPro"/>
</dbReference>
<sequence length="380" mass="45283">MLPSFYQEFIEKYLNKSQLITLKMLVWLLQNQKQVRLERLAATLPLPIQQNSRRRHLQRFLTLNVLSVVLLWFPIIEEMISRLSKAGSKVIVALDRTQWKENNVLMVSVIYQKRAWPIYWYLLEKDGSSNLTEQQKVLRPVIRLLKKYRLVIIGDREFHSIELANWLHKQNIGFVFRQKQDTTFRQKRGKFQPLKSIEVYPGIRQFYSGVSITQKRGFGRFNLAVYWKRKYRNKQESSPWYLLTNLPDCETAIKIYKQRFGIEAMFRDCKTGGYNLEGSKANPDRLMRLIFLIALAMTSAWLYGQRTKFQKQESYICRTQEKSRASKRHSNFWIGLYGQNWIVAWNECQAWVEELVSSIRNKQSFYLRGLRAMKLIQQAL</sequence>